<keyword evidence="12 18" id="KW-1133">Transmembrane helix</keyword>
<evidence type="ECO:0000256" key="17">
    <source>
        <dbReference type="ARBA" id="ARBA00031199"/>
    </source>
</evidence>
<keyword evidence="22" id="KW-1185">Reference proteome</keyword>
<evidence type="ECO:0000313" key="21">
    <source>
        <dbReference type="EMBL" id="AKO90177.1"/>
    </source>
</evidence>
<evidence type="ECO:0000256" key="6">
    <source>
        <dbReference type="ARBA" id="ARBA00022692"/>
    </source>
</evidence>
<dbReference type="EMBL" id="KP792671">
    <property type="protein sequence ID" value="AKO90177.1"/>
    <property type="molecule type" value="Viral_cRNA"/>
</dbReference>
<feature type="transmembrane region" description="Helical" evidence="18">
    <location>
        <begin position="309"/>
        <end position="331"/>
    </location>
</feature>
<feature type="domain" description="Bunyavirus glycoprotein G2" evidence="20">
    <location>
        <begin position="21"/>
        <end position="302"/>
    </location>
</feature>
<evidence type="ECO:0000259" key="19">
    <source>
        <dbReference type="Pfam" id="PF03557"/>
    </source>
</evidence>
<feature type="transmembrane region" description="Helical" evidence="18">
    <location>
        <begin position="449"/>
        <end position="467"/>
    </location>
</feature>
<evidence type="ECO:0000256" key="13">
    <source>
        <dbReference type="ARBA" id="ARBA00023136"/>
    </source>
</evidence>
<feature type="transmembrane region" description="Helical" evidence="18">
    <location>
        <begin position="207"/>
        <end position="233"/>
    </location>
</feature>
<keyword evidence="6 18" id="KW-0812">Transmembrane</keyword>
<dbReference type="Proteomes" id="UP000105857">
    <property type="component" value="Genome"/>
</dbReference>
<evidence type="ECO:0000256" key="15">
    <source>
        <dbReference type="ARBA" id="ARBA00023184"/>
    </source>
</evidence>
<evidence type="ECO:0000256" key="7">
    <source>
        <dbReference type="ARBA" id="ARBA00022729"/>
    </source>
</evidence>
<evidence type="ECO:0000256" key="16">
    <source>
        <dbReference type="ARBA" id="ARBA00023296"/>
    </source>
</evidence>
<evidence type="ECO:0000256" key="18">
    <source>
        <dbReference type="SAM" id="Phobius"/>
    </source>
</evidence>
<evidence type="ECO:0000256" key="4">
    <source>
        <dbReference type="ARBA" id="ARBA00015294"/>
    </source>
</evidence>
<protein>
    <recommendedName>
        <fullName evidence="4">Envelopment polyprotein</fullName>
    </recommendedName>
    <alternativeName>
        <fullName evidence="17">M polyprotein</fullName>
    </alternativeName>
</protein>
<evidence type="ECO:0000256" key="3">
    <source>
        <dbReference type="ARBA" id="ARBA00004625"/>
    </source>
</evidence>
<evidence type="ECO:0000256" key="5">
    <source>
        <dbReference type="ARBA" id="ARBA00022581"/>
    </source>
</evidence>
<evidence type="ECO:0000256" key="2">
    <source>
        <dbReference type="ARBA" id="ARBA00004252"/>
    </source>
</evidence>
<evidence type="ECO:0000313" key="22">
    <source>
        <dbReference type="Proteomes" id="UP000105857"/>
    </source>
</evidence>
<dbReference type="InterPro" id="IPR005167">
    <property type="entry name" value="Bunya_G1"/>
</dbReference>
<feature type="transmembrane region" description="Helical" evidence="18">
    <location>
        <begin position="356"/>
        <end position="379"/>
    </location>
</feature>
<keyword evidence="11" id="KW-1043">Host membrane</keyword>
<dbReference type="Pfam" id="PF03557">
    <property type="entry name" value="Bunya_G1"/>
    <property type="match status" value="1"/>
</dbReference>
<dbReference type="GO" id="GO:0055036">
    <property type="term" value="C:virion membrane"/>
    <property type="evidence" value="ECO:0007669"/>
    <property type="project" value="UniProtKB-SubCell"/>
</dbReference>
<feature type="domain" description="Bunyavirus glycoprotein G1" evidence="19">
    <location>
        <begin position="560"/>
        <end position="1346"/>
    </location>
</feature>
<keyword evidence="13 18" id="KW-0472">Membrane</keyword>
<keyword evidence="5" id="KW-0945">Host-virus interaction</keyword>
<proteinExistence type="predicted"/>
<evidence type="ECO:0000256" key="14">
    <source>
        <dbReference type="ARBA" id="ARBA00023180"/>
    </source>
</evidence>
<dbReference type="GO" id="GO:0046718">
    <property type="term" value="P:symbiont entry into host cell"/>
    <property type="evidence" value="ECO:0007669"/>
    <property type="project" value="UniProtKB-KW"/>
</dbReference>
<feature type="transmembrane region" description="Helical" evidence="18">
    <location>
        <begin position="1362"/>
        <end position="1383"/>
    </location>
</feature>
<evidence type="ECO:0000256" key="12">
    <source>
        <dbReference type="ARBA" id="ARBA00022989"/>
    </source>
</evidence>
<dbReference type="GeneID" id="37619000"/>
<evidence type="ECO:0000256" key="8">
    <source>
        <dbReference type="ARBA" id="ARBA00022804"/>
    </source>
</evidence>
<keyword evidence="16" id="KW-1160">Virus entry into host cell</keyword>
<evidence type="ECO:0000256" key="10">
    <source>
        <dbReference type="ARBA" id="ARBA00022844"/>
    </source>
</evidence>
<keyword evidence="7" id="KW-0732">Signal</keyword>
<sequence length="1408" mass="159979">MRMLIVILTYLVCCKAASIERCFQGGELIRQIASEVALPHMCLKDDISVIKVETEALQKGNEHTQFTTRIYRKFMIDDWKNCRPERMIGGPLMILSVDDKGHLESEEYICRNDCIIKIDKELGLVIFETTSLNYFEVSGTTITSGWFKTSTSVSLKHTCEHVKIQCGMKAYSMHACFKNHIECYQMLSHRLIPKYMSVAICTNIETIILLVFTLMIFCIFMIAAKTYISYLLIPLFIPISYIYGKFYGKSCKMCQNCGLASHPFTKCSTICVCGTVYTSTERLKIHRLSGLCQGYKYIMTARVMCKSKGCGLVLSILLSLLVLSFVTPIGAEPCYSIDDLPKIYKESIKSAYVNEIYRYVALFLTPLVIGFILAAVILLKCPHKILNRFVYNCHDCKMYHKKHGIKIDEFGTNKCGTCLCGCTDENPMYVVHQRSRICFSDIHISTYKFMLLISLMVFLPLLVPAAMASKCDTNIESTDCWGLNLQKKVKAEGASGSIKSKLDNLFSDVEDFEIGRLEKYKSNYEKIITDSYEDHYLRPVQMRESIWAITNTFMSFDFKESDMYIKWKIKTKVLEINLCKHSVQLYPCQCMKNEMHCDVLTKNLKSKTNADILLTDNAKLVEDSESLLKALSGLIHPTTMAKVKYMITKKNDAEFVKLTNEILEMYKEFPYLDNIIYLALNVTSKAGLSKATAPSLGTIGLTRPINTRASQFVSPRTQKAGKSSCKKVFCTSPRLGTSPTHYLLCETKKIYHWDQTYANNTGNICYGDANCDLFFPSFTTEELTEFNRINRNCIDAGEYQLETKYSHSRGSCRMREKGFCELGGVMRQIVKCASNLYYEQVATGAYGTSGHLDQICFKPKCERVYPRNPQLLKNCTISVPKQQVIRSRSQQIDDLENYRAHFEESFYSTLSTFEYKKTAGLPSIVPTYKSITVTGTQTTTGIEGMSFNLDMSAIAGEAIGLNVNTPDGVHVMDLIVFIKSANVSSAYNLLYRTGPTISYNSVHSEKCTGACPEHVKLRDETWMEFTKESTSTWGCEEFGCLAINVGCFYGQCKDIIKPEMDIYRKETEEKSSIELCVTSSHDTYCVILDSTQALITGKINAQFKTVEAFNLPQMVAIKQHRVYHGQINNIGEFSNYCGNVQYYNHTTIGKGTPKVDYRCHAASRKDIIIRKCFENAYDSCRALFEDEKMTIDHVDEQTTEIAYHEKNLGILSLQLTLGDMQYKLYQENPQVEIGGKCVGCHNCINGIQCDIEIRTAISAICDVKSDCKSMLSRIKLDPSKYHYSDKFLCQSDIKFIHIKICSTEAKIPVTLSKRRPMLEIGTIGHAPVLLQHDNKCGTWICRVGEEISTLLDFNVSGFFNKLWHYAVLIVVLFFSLMVFKYIVYPTIALIIETLKKHDEEQKRLQKIK</sequence>
<dbReference type="NCBIfam" id="TIGR04210">
    <property type="entry name" value="bunya_NSm"/>
    <property type="match status" value="1"/>
</dbReference>
<evidence type="ECO:0000259" key="20">
    <source>
        <dbReference type="Pfam" id="PF03563"/>
    </source>
</evidence>
<dbReference type="GO" id="GO:0044003">
    <property type="term" value="P:symbiont-mediated perturbation of host process"/>
    <property type="evidence" value="ECO:0007669"/>
    <property type="project" value="InterPro"/>
</dbReference>
<evidence type="ECO:0000256" key="1">
    <source>
        <dbReference type="ARBA" id="ARBA00004182"/>
    </source>
</evidence>
<organism evidence="21 22">
    <name type="scientific">Lukuni virus</name>
    <dbReference type="NCBI Taxonomy" id="1678227"/>
    <lineage>
        <taxon>Viruses</taxon>
        <taxon>Riboviria</taxon>
        <taxon>Orthornavirae</taxon>
        <taxon>Negarnaviricota</taxon>
        <taxon>Polyploviricotina</taxon>
        <taxon>Bunyaviricetes</taxon>
        <taxon>Elliovirales</taxon>
        <taxon>Peribunyaviridae</taxon>
        <taxon>Orthobunyavirus</taxon>
        <taxon>Orthobunyavirus lukuniense</taxon>
    </lineage>
</organism>
<dbReference type="GO" id="GO:0044167">
    <property type="term" value="C:host cell endoplasmic reticulum membrane"/>
    <property type="evidence" value="ECO:0007669"/>
    <property type="project" value="UniProtKB-SubCell"/>
</dbReference>
<dbReference type="GO" id="GO:0044178">
    <property type="term" value="C:host cell Golgi membrane"/>
    <property type="evidence" value="ECO:0007669"/>
    <property type="project" value="UniProtKB-SubCell"/>
</dbReference>
<reference evidence="21 22" key="1">
    <citation type="journal article" date="2015" name="Viruses">
        <title>Genetic and Phylogenetic Characterization of Tataguine and Witwatersrand Viruses and Other Orthobunyaviruses of the Anopheles A, Capim, Guama, Koongol, Mapputta, Tete, and Turlock Serogroups.</title>
        <authorList>
            <person name="Shchetinin A.M."/>
            <person name="Lvov D.K."/>
            <person name="Deriabin P.G."/>
            <person name="Botikov A.G."/>
            <person name="Gitelman A.K."/>
            <person name="Kuhn J.H."/>
            <person name="Alkhovsky S.V."/>
        </authorList>
    </citation>
    <scope>NUCLEOTIDE SEQUENCE [LARGE SCALE GENOMIC DNA]</scope>
    <source>
        <strain evidence="21">TRVL 10076</strain>
    </source>
</reference>
<dbReference type="RefSeq" id="YP_009507860.1">
    <property type="nucleotide sequence ID" value="NC_038718.1"/>
</dbReference>
<accession>A0A0R7FN11</accession>
<comment type="subcellular location">
    <subcellularLocation>
        <location evidence="2">Host Golgi apparatus membrane</location>
        <topology evidence="2">Multi-pass membrane protein</topology>
    </subcellularLocation>
    <subcellularLocation>
        <location evidence="3">Host endoplasmic reticulum membrane</location>
    </subcellularLocation>
    <subcellularLocation>
        <location evidence="1">Virion membrane</location>
    </subcellularLocation>
</comment>
<keyword evidence="9" id="KW-1040">Host Golgi apparatus</keyword>
<dbReference type="InterPro" id="IPR005168">
    <property type="entry name" value="Bunya_G2"/>
</dbReference>
<keyword evidence="14" id="KW-0325">Glycoprotein</keyword>
<name>A0A0R7FN11_9VIRU</name>
<dbReference type="KEGG" id="vg:37619000"/>
<evidence type="ECO:0000256" key="9">
    <source>
        <dbReference type="ARBA" id="ARBA00022812"/>
    </source>
</evidence>
<dbReference type="InterPro" id="IPR026400">
    <property type="entry name" value="Bunya_nonstruc_pro_NSm"/>
</dbReference>
<keyword evidence="10" id="KW-0946">Virion</keyword>
<evidence type="ECO:0000256" key="11">
    <source>
        <dbReference type="ARBA" id="ARBA00022870"/>
    </source>
</evidence>
<keyword evidence="15" id="KW-1038">Host endoplasmic reticulum</keyword>
<keyword evidence="8" id="KW-1161">Viral attachment to host cell</keyword>
<dbReference type="Pfam" id="PF03563">
    <property type="entry name" value="Bunya_G2"/>
    <property type="match status" value="1"/>
</dbReference>
<dbReference type="GO" id="GO:0019062">
    <property type="term" value="P:virion attachment to host cell"/>
    <property type="evidence" value="ECO:0007669"/>
    <property type="project" value="UniProtKB-KW"/>
</dbReference>